<evidence type="ECO:0000313" key="1">
    <source>
        <dbReference type="EMBL" id="MBE1490811.1"/>
    </source>
</evidence>
<dbReference type="Proteomes" id="UP000649753">
    <property type="component" value="Unassembled WGS sequence"/>
</dbReference>
<name>A0A927MCW6_9ACTN</name>
<comment type="caution">
    <text evidence="1">The sequence shown here is derived from an EMBL/GenBank/DDBJ whole genome shotgun (WGS) entry which is preliminary data.</text>
</comment>
<reference evidence="1" key="1">
    <citation type="submission" date="2020-10" db="EMBL/GenBank/DDBJ databases">
        <title>Sequencing the genomes of 1000 actinobacteria strains.</title>
        <authorList>
            <person name="Klenk H.-P."/>
        </authorList>
    </citation>
    <scope>NUCLEOTIDE SEQUENCE</scope>
    <source>
        <strain evidence="1">DSM 46832</strain>
    </source>
</reference>
<dbReference type="AlphaFoldDB" id="A0A927MCW6"/>
<accession>A0A927MCW6</accession>
<proteinExistence type="predicted"/>
<dbReference type="EMBL" id="JADBEB010000001">
    <property type="protein sequence ID" value="MBE1490811.1"/>
    <property type="molecule type" value="Genomic_DNA"/>
</dbReference>
<protein>
    <submittedName>
        <fullName evidence="1">Uncharacterized protein</fullName>
    </submittedName>
</protein>
<evidence type="ECO:0000313" key="2">
    <source>
        <dbReference type="Proteomes" id="UP000649753"/>
    </source>
</evidence>
<sequence length="31" mass="3448">MIFLVTNNSTDYCEETGVLALELCAEIERVA</sequence>
<keyword evidence="2" id="KW-1185">Reference proteome</keyword>
<organism evidence="1 2">
    <name type="scientific">Plantactinospora soyae</name>
    <dbReference type="NCBI Taxonomy" id="1544732"/>
    <lineage>
        <taxon>Bacteria</taxon>
        <taxon>Bacillati</taxon>
        <taxon>Actinomycetota</taxon>
        <taxon>Actinomycetes</taxon>
        <taxon>Micromonosporales</taxon>
        <taxon>Micromonosporaceae</taxon>
        <taxon>Plantactinospora</taxon>
    </lineage>
</organism>
<gene>
    <name evidence="1" type="ORF">H4W31_006449</name>
</gene>